<comment type="caution">
    <text evidence="1">The sequence shown here is derived from an EMBL/GenBank/DDBJ whole genome shotgun (WGS) entry which is preliminary data.</text>
</comment>
<dbReference type="OrthoDB" id="9980636at2"/>
<dbReference type="EMBL" id="VFRP01000007">
    <property type="protein sequence ID" value="TPE51370.1"/>
    <property type="molecule type" value="Genomic_DNA"/>
</dbReference>
<dbReference type="RefSeq" id="WP_140453806.1">
    <property type="nucleotide sequence ID" value="NZ_VFRP01000007.1"/>
</dbReference>
<name>A0A501WSN9_9RHOB</name>
<evidence type="ECO:0008006" key="3">
    <source>
        <dbReference type="Google" id="ProtNLM"/>
    </source>
</evidence>
<dbReference type="Proteomes" id="UP000319255">
    <property type="component" value="Unassembled WGS sequence"/>
</dbReference>
<gene>
    <name evidence="1" type="ORF">FJM51_09010</name>
</gene>
<dbReference type="AlphaFoldDB" id="A0A501WSN9"/>
<accession>A0A501WSN9</accession>
<organism evidence="1 2">
    <name type="scientific">Amaricoccus solimangrovi</name>
    <dbReference type="NCBI Taxonomy" id="2589815"/>
    <lineage>
        <taxon>Bacteria</taxon>
        <taxon>Pseudomonadati</taxon>
        <taxon>Pseudomonadota</taxon>
        <taxon>Alphaproteobacteria</taxon>
        <taxon>Rhodobacterales</taxon>
        <taxon>Paracoccaceae</taxon>
        <taxon>Amaricoccus</taxon>
    </lineage>
</organism>
<proteinExistence type="predicted"/>
<evidence type="ECO:0000313" key="2">
    <source>
        <dbReference type="Proteomes" id="UP000319255"/>
    </source>
</evidence>
<sequence length="152" mass="15663">MRRGPVCLLALAALSGCSYEMPSFLGREGDQSGTYTLGGDAAEAPDPVEMPVTSAVAERGLHGVILRAESVAPTQGYYGALLAPVDPESRADANGIVTVKFTALPPATPGATGPARTRMLDAALFVQNVTLRGVKAFRVVGSPNSITVPVPK</sequence>
<keyword evidence="2" id="KW-1185">Reference proteome</keyword>
<reference evidence="1 2" key="1">
    <citation type="submission" date="2019-06" db="EMBL/GenBank/DDBJ databases">
        <title>A novel bacterium of genus Amaricoccus, isolated from marine sediment.</title>
        <authorList>
            <person name="Huang H."/>
            <person name="Mo K."/>
            <person name="Hu Y."/>
        </authorList>
    </citation>
    <scope>NUCLEOTIDE SEQUENCE [LARGE SCALE GENOMIC DNA]</scope>
    <source>
        <strain evidence="1 2">HB172011</strain>
    </source>
</reference>
<dbReference type="PROSITE" id="PS51257">
    <property type="entry name" value="PROKAR_LIPOPROTEIN"/>
    <property type="match status" value="1"/>
</dbReference>
<protein>
    <recommendedName>
        <fullName evidence="3">Lipoprotein</fullName>
    </recommendedName>
</protein>
<evidence type="ECO:0000313" key="1">
    <source>
        <dbReference type="EMBL" id="TPE51370.1"/>
    </source>
</evidence>